<organism evidence="5 6">
    <name type="scientific">Carpinus fangiana</name>
    <dbReference type="NCBI Taxonomy" id="176857"/>
    <lineage>
        <taxon>Eukaryota</taxon>
        <taxon>Viridiplantae</taxon>
        <taxon>Streptophyta</taxon>
        <taxon>Embryophyta</taxon>
        <taxon>Tracheophyta</taxon>
        <taxon>Spermatophyta</taxon>
        <taxon>Magnoliopsida</taxon>
        <taxon>eudicotyledons</taxon>
        <taxon>Gunneridae</taxon>
        <taxon>Pentapetalae</taxon>
        <taxon>rosids</taxon>
        <taxon>fabids</taxon>
        <taxon>Fagales</taxon>
        <taxon>Betulaceae</taxon>
        <taxon>Carpinus</taxon>
    </lineage>
</organism>
<keyword evidence="2" id="KW-0560">Oxidoreductase</keyword>
<dbReference type="AlphaFoldDB" id="A0A5N6R7I8"/>
<protein>
    <recommendedName>
        <fullName evidence="7">NmrA-like domain-containing protein</fullName>
    </recommendedName>
</protein>
<evidence type="ECO:0000259" key="3">
    <source>
        <dbReference type="Pfam" id="PF05368"/>
    </source>
</evidence>
<dbReference type="GO" id="GO:0009807">
    <property type="term" value="P:lignan biosynthetic process"/>
    <property type="evidence" value="ECO:0007669"/>
    <property type="project" value="UniProtKB-ARBA"/>
</dbReference>
<evidence type="ECO:0000256" key="2">
    <source>
        <dbReference type="ARBA" id="ARBA00023002"/>
    </source>
</evidence>
<dbReference type="Pfam" id="PF05368">
    <property type="entry name" value="NmrA"/>
    <property type="match status" value="1"/>
</dbReference>
<feature type="domain" description="DUF1995" evidence="4">
    <location>
        <begin position="337"/>
        <end position="578"/>
    </location>
</feature>
<sequence>MEIEQERRDRERQMEKSKVLVVGGTGYLGKRLVKASLAQGHETYVLHRPEIGVDIDKVQMLLSFKEQGAHLVSGSFGDYQSLVNAVKLVDVVISAISGVHIRSHQILLQLKLFGTDPARMGDALEPGRVTFDDKMVVRKAIQDAKIPFTFVSANCFAGYFLGGLCQPGKILPSTDSVLLLGDGNAKAIYVDEDDIAMYTIKTIDDPRTLNKTVYIRPPKNILSQREVVEIWEKLIGHDLHKSSISKEDFLASMEGQEYAEQVGLIHYYHVCYEGCLANFEIGNDAAEASQLYPEIHYTSVEEYMKPTAFMASRSLKFVANSVSGDGSVSVDFDVPFPSDYSELLDQARNATELALKDNRQLMEIEFPTAGLESVPGDGEGGIEMTGSMQLIREFCDRFISPEKAARTRIFFPEASEVKFARQSAFGGASFKLDYLTKPSFFEDFGFFERVKMADRVKLEDELFLVAYPYFNVNEMLVVEELYKEAVENTARKLIIFNGELDRIRSGYYPPFFYPKLAKLTKTLLPMMETIYYIHNFKGRNGGTLFRCYPGPWKVLRRVGNKFKCLHQQEVMPSLKEVALDILTPA</sequence>
<dbReference type="PANTHER" id="PTHR34051">
    <property type="entry name" value="PROTEIN LOW PSII ACCUMULATION 3, CHLOROPLASTIC"/>
    <property type="match status" value="1"/>
</dbReference>
<reference evidence="5 6" key="1">
    <citation type="submission" date="2019-06" db="EMBL/GenBank/DDBJ databases">
        <title>A chromosomal-level reference genome of Carpinus fangiana (Coryloideae, Betulaceae).</title>
        <authorList>
            <person name="Yang X."/>
            <person name="Wang Z."/>
            <person name="Zhang L."/>
            <person name="Hao G."/>
            <person name="Liu J."/>
            <person name="Yang Y."/>
        </authorList>
    </citation>
    <scope>NUCLEOTIDE SEQUENCE [LARGE SCALE GENOMIC DNA]</scope>
    <source>
        <strain evidence="5">Cfa_2016G</strain>
        <tissue evidence="5">Leaf</tissue>
    </source>
</reference>
<dbReference type="InterPro" id="IPR044687">
    <property type="entry name" value="LPA3"/>
</dbReference>
<keyword evidence="6" id="KW-1185">Reference proteome</keyword>
<dbReference type="GO" id="GO:0016491">
    <property type="term" value="F:oxidoreductase activity"/>
    <property type="evidence" value="ECO:0007669"/>
    <property type="project" value="UniProtKB-KW"/>
</dbReference>
<dbReference type="SUPFAM" id="SSF51735">
    <property type="entry name" value="NAD(P)-binding Rossmann-fold domains"/>
    <property type="match status" value="1"/>
</dbReference>
<evidence type="ECO:0000259" key="4">
    <source>
        <dbReference type="Pfam" id="PF09353"/>
    </source>
</evidence>
<dbReference type="Gene3D" id="3.90.25.10">
    <property type="entry name" value="UDP-galactose 4-epimerase, domain 1"/>
    <property type="match status" value="1"/>
</dbReference>
<evidence type="ECO:0000256" key="1">
    <source>
        <dbReference type="ARBA" id="ARBA00022857"/>
    </source>
</evidence>
<dbReference type="PANTHER" id="PTHR34051:SF1">
    <property type="entry name" value="PROTEIN LOW PSII ACCUMULATION 3, CHLOROPLASTIC"/>
    <property type="match status" value="1"/>
</dbReference>
<name>A0A5N6R7I8_9ROSI</name>
<dbReference type="Pfam" id="PF09353">
    <property type="entry name" value="DUF1995"/>
    <property type="match status" value="1"/>
</dbReference>
<gene>
    <name evidence="5" type="ORF">FH972_012569</name>
</gene>
<accession>A0A5N6R7I8</accession>
<evidence type="ECO:0000313" key="5">
    <source>
        <dbReference type="EMBL" id="KAE8055747.1"/>
    </source>
</evidence>
<evidence type="ECO:0000313" key="6">
    <source>
        <dbReference type="Proteomes" id="UP000327013"/>
    </source>
</evidence>
<dbReference type="Proteomes" id="UP000327013">
    <property type="component" value="Chromosome 5"/>
</dbReference>
<dbReference type="InterPro" id="IPR018962">
    <property type="entry name" value="DUF1995"/>
</dbReference>
<keyword evidence="1" id="KW-0521">NADP</keyword>
<dbReference type="CDD" id="cd05259">
    <property type="entry name" value="PCBER_SDR_a"/>
    <property type="match status" value="1"/>
</dbReference>
<evidence type="ECO:0008006" key="7">
    <source>
        <dbReference type="Google" id="ProtNLM"/>
    </source>
</evidence>
<dbReference type="Gene3D" id="3.40.50.720">
    <property type="entry name" value="NAD(P)-binding Rossmann-like Domain"/>
    <property type="match status" value="1"/>
</dbReference>
<dbReference type="InterPro" id="IPR036291">
    <property type="entry name" value="NAD(P)-bd_dom_sf"/>
</dbReference>
<dbReference type="InterPro" id="IPR045312">
    <property type="entry name" value="PCBER-like"/>
</dbReference>
<feature type="domain" description="NmrA-like" evidence="3">
    <location>
        <begin position="15"/>
        <end position="304"/>
    </location>
</feature>
<proteinExistence type="predicted"/>
<dbReference type="InterPro" id="IPR008030">
    <property type="entry name" value="NmrA-like"/>
</dbReference>
<dbReference type="EMBL" id="CM017325">
    <property type="protein sequence ID" value="KAE8055747.1"/>
    <property type="molecule type" value="Genomic_DNA"/>
</dbReference>
<dbReference type="OrthoDB" id="199922at2759"/>